<evidence type="ECO:0000313" key="2">
    <source>
        <dbReference type="Proteomes" id="UP000501982"/>
    </source>
</evidence>
<gene>
    <name evidence="1" type="ORF">HHO38_18975</name>
</gene>
<reference evidence="1 2" key="1">
    <citation type="submission" date="2020-04" db="EMBL/GenBank/DDBJ databases">
        <title>Complete Genomes and Methylome analysis of CBBP consortium that reverse antibiotic-induced susceptibility to vancomycin-resistant Enterococcus faecium infection.</title>
        <authorList>
            <person name="Fomenkov A."/>
            <person name="Zhang Z."/>
            <person name="Pamer E."/>
            <person name="Roberts R.J."/>
        </authorList>
    </citation>
    <scope>NUCLEOTIDE SEQUENCE [LARGE SCALE GENOMIC DNA]</scope>
    <source>
        <strain evidence="2">CBBP</strain>
    </source>
</reference>
<dbReference type="EMBL" id="CP051672">
    <property type="protein sequence ID" value="QJE30233.1"/>
    <property type="molecule type" value="Genomic_DNA"/>
</dbReference>
<evidence type="ECO:0000313" key="1">
    <source>
        <dbReference type="EMBL" id="QJE30233.1"/>
    </source>
</evidence>
<name>A0A7L5EI47_PARDI</name>
<organism evidence="1 2">
    <name type="scientific">Parabacteroides distasonis</name>
    <dbReference type="NCBI Taxonomy" id="823"/>
    <lineage>
        <taxon>Bacteria</taxon>
        <taxon>Pseudomonadati</taxon>
        <taxon>Bacteroidota</taxon>
        <taxon>Bacteroidia</taxon>
        <taxon>Bacteroidales</taxon>
        <taxon>Tannerellaceae</taxon>
        <taxon>Parabacteroides</taxon>
    </lineage>
</organism>
<dbReference type="Proteomes" id="UP000501982">
    <property type="component" value="Chromosome"/>
</dbReference>
<proteinExistence type="predicted"/>
<protein>
    <submittedName>
        <fullName evidence="1">Uncharacterized protein</fullName>
    </submittedName>
</protein>
<dbReference type="RefSeq" id="WP_170106245.1">
    <property type="nucleotide sequence ID" value="NZ_CP051672.1"/>
</dbReference>
<accession>A0A7L5EI47</accession>
<sequence>MTFYFLFSCLFPLLDALQAHGRQWQGFRVEYAPQEEDSARPCRCHQAIRYLCIHASGTSG</sequence>
<dbReference type="AlphaFoldDB" id="A0A7L5EI47"/>